<evidence type="ECO:0000313" key="3">
    <source>
        <dbReference type="EMBL" id="CAL1240838.1"/>
    </source>
</evidence>
<dbReference type="InterPro" id="IPR026870">
    <property type="entry name" value="Zinc_ribbon_dom"/>
</dbReference>
<keyword evidence="1" id="KW-1133">Transmembrane helix</keyword>
<sequence>MPATQCPSCATPVPDHASACPQCGKPLPRPVDAPIHHLGGKLQVIGTLLLAGAFIATVAGFWWGPALLFPGSVVFLLGRFW</sequence>
<proteinExistence type="predicted"/>
<dbReference type="Proteomes" id="UP001497493">
    <property type="component" value="Chromosome"/>
</dbReference>
<name>A0ABM9NJM8_9GAMM</name>
<keyword evidence="4" id="KW-1185">Reference proteome</keyword>
<evidence type="ECO:0000259" key="2">
    <source>
        <dbReference type="Pfam" id="PF13240"/>
    </source>
</evidence>
<keyword evidence="1" id="KW-0472">Membrane</keyword>
<gene>
    <name evidence="3" type="ORF">MECH1_V1_2062</name>
</gene>
<reference evidence="3 4" key="1">
    <citation type="submission" date="2024-04" db="EMBL/GenBank/DDBJ databases">
        <authorList>
            <person name="Cremers G."/>
        </authorList>
    </citation>
    <scope>NUCLEOTIDE SEQUENCE [LARGE SCALE GENOMIC DNA]</scope>
    <source>
        <strain evidence="3">MeCH1-AG</strain>
    </source>
</reference>
<feature type="domain" description="Zinc-ribbon" evidence="2">
    <location>
        <begin position="6"/>
        <end position="27"/>
    </location>
</feature>
<organism evidence="3 4">
    <name type="scientific">Candidatus Methylocalor cossyra</name>
    <dbReference type="NCBI Taxonomy" id="3108543"/>
    <lineage>
        <taxon>Bacteria</taxon>
        <taxon>Pseudomonadati</taxon>
        <taxon>Pseudomonadota</taxon>
        <taxon>Gammaproteobacteria</taxon>
        <taxon>Methylococcales</taxon>
        <taxon>Methylococcaceae</taxon>
        <taxon>Candidatus Methylocalor</taxon>
    </lineage>
</organism>
<dbReference type="EMBL" id="OZ026884">
    <property type="protein sequence ID" value="CAL1240838.1"/>
    <property type="molecule type" value="Genomic_DNA"/>
</dbReference>
<keyword evidence="1" id="KW-0812">Transmembrane</keyword>
<evidence type="ECO:0000313" key="4">
    <source>
        <dbReference type="Proteomes" id="UP001497493"/>
    </source>
</evidence>
<evidence type="ECO:0000256" key="1">
    <source>
        <dbReference type="SAM" id="Phobius"/>
    </source>
</evidence>
<dbReference type="RefSeq" id="WP_348757399.1">
    <property type="nucleotide sequence ID" value="NZ_OZ026884.1"/>
</dbReference>
<dbReference type="Pfam" id="PF13240">
    <property type="entry name" value="Zn_Ribbon_1"/>
    <property type="match status" value="1"/>
</dbReference>
<protein>
    <submittedName>
        <fullName evidence="3">Zinc-ribbon domain protein</fullName>
    </submittedName>
</protein>
<feature type="transmembrane region" description="Helical" evidence="1">
    <location>
        <begin position="48"/>
        <end position="77"/>
    </location>
</feature>
<accession>A0ABM9NJM8</accession>